<dbReference type="HOGENOM" id="CLU_403184_0_0_12"/>
<dbReference type="PANTHER" id="PTHR11228:SF7">
    <property type="entry name" value="PQQA PEPTIDE CYCLASE"/>
    <property type="match status" value="1"/>
</dbReference>
<dbReference type="SUPFAM" id="SSF53448">
    <property type="entry name" value="Nucleotide-diphospho-sugar transferases"/>
    <property type="match status" value="1"/>
</dbReference>
<dbReference type="InterPro" id="IPR058240">
    <property type="entry name" value="rSAM_sf"/>
</dbReference>
<dbReference type="EMBL" id="CP003490">
    <property type="protein sequence ID" value="AFR70619.1"/>
    <property type="molecule type" value="Genomic_DNA"/>
</dbReference>
<dbReference type="AlphaFoldDB" id="J9UTN6"/>
<feature type="region of interest" description="Disordered" evidence="6">
    <location>
        <begin position="676"/>
        <end position="695"/>
    </location>
</feature>
<feature type="domain" description="4Fe4S-binding SPASM" evidence="8">
    <location>
        <begin position="354"/>
        <end position="414"/>
    </location>
</feature>
<dbReference type="CDD" id="cd01335">
    <property type="entry name" value="Radical_SAM"/>
    <property type="match status" value="1"/>
</dbReference>
<dbReference type="GO" id="GO:0046872">
    <property type="term" value="F:metal ion binding"/>
    <property type="evidence" value="ECO:0007669"/>
    <property type="project" value="UniProtKB-KW"/>
</dbReference>
<evidence type="ECO:0000313" key="9">
    <source>
        <dbReference type="EMBL" id="AFR70619.1"/>
    </source>
</evidence>
<dbReference type="PATRIC" id="fig|1133568.3.peg.1282"/>
<keyword evidence="3" id="KW-0479">Metal-binding</keyword>
<protein>
    <submittedName>
        <fullName evidence="9">Putative glycosyltransferase</fullName>
    </submittedName>
</protein>
<dbReference type="KEGG" id="bpj:B2904_orf1282"/>
<dbReference type="RefSeq" id="WP_014935941.1">
    <property type="nucleotide sequence ID" value="NC_018607.1"/>
</dbReference>
<dbReference type="PANTHER" id="PTHR11228">
    <property type="entry name" value="RADICAL SAM DOMAIN PROTEIN"/>
    <property type="match status" value="1"/>
</dbReference>
<dbReference type="Pfam" id="PF13186">
    <property type="entry name" value="SPASM"/>
    <property type="match status" value="1"/>
</dbReference>
<dbReference type="InterPro" id="IPR013785">
    <property type="entry name" value="Aldolase_TIM"/>
</dbReference>
<dbReference type="GO" id="GO:0016740">
    <property type="term" value="F:transferase activity"/>
    <property type="evidence" value="ECO:0007669"/>
    <property type="project" value="UniProtKB-KW"/>
</dbReference>
<dbReference type="GO" id="GO:0051536">
    <property type="term" value="F:iron-sulfur cluster binding"/>
    <property type="evidence" value="ECO:0007669"/>
    <property type="project" value="UniProtKB-KW"/>
</dbReference>
<comment type="cofactor">
    <cofactor evidence="1">
        <name>[4Fe-4S] cluster</name>
        <dbReference type="ChEBI" id="CHEBI:49883"/>
    </cofactor>
</comment>
<dbReference type="InterPro" id="IPR029044">
    <property type="entry name" value="Nucleotide-diphossugar_trans"/>
</dbReference>
<evidence type="ECO:0000259" key="7">
    <source>
        <dbReference type="Pfam" id="PF04055"/>
    </source>
</evidence>
<evidence type="ECO:0000313" key="10">
    <source>
        <dbReference type="Proteomes" id="UP000007346"/>
    </source>
</evidence>
<dbReference type="CDD" id="cd21109">
    <property type="entry name" value="SPASM"/>
    <property type="match status" value="1"/>
</dbReference>
<evidence type="ECO:0000256" key="1">
    <source>
        <dbReference type="ARBA" id="ARBA00001966"/>
    </source>
</evidence>
<dbReference type="Pfam" id="PF04055">
    <property type="entry name" value="Radical_SAM"/>
    <property type="match status" value="1"/>
</dbReference>
<proteinExistence type="predicted"/>
<sequence>MNIDEIINKIAWWIPFKGLRNAIREYLLYNINLNTKLLKEISNINKECSNNKEIFNNFYQFKSSIFTLDLRNKARMQILALGDKRIIEEKRKERLIVSLTSFPQRIYDIDVVLFSLINQTIKPDKIILWLSIEEFPNLEQDVPLHILNMRKFGIEIEFCKDIKSYKKLIYALQKYPNDIIVTADDDIYYEYNWLEKLYNAYLENPNYIHCHRAHKIKFDENNNILEYKKWIQCLKNNGDLEASYRLFFTTGAGIICKKNMFYKDVLNEELFTKKSPKADDIWFWAMSVLNYTKINVVKDNINNIIELAYDNYHKLYDINVLENYNDIQLKNLFNYYGEKLKNKLLKIDNELQICKLPFSYLEIDSNGDVRTCCRPYIKGLSIGNIFKEKFEEILNSDTARYIRNNCLNEDYSMCDLKLCNPNKMENIYLLNSKYIENITYKQNLNKVNIIKFSYDNDCNINCKSCRTKIYRNSKEYINKLDEKAKKYFLPIIKYTDKVCLIGSGDPLASKHTRNFIKMIVEKYPNMKFDLHTNGLLLNEKVLLELNILDKLSYIQISMHAATKEVYEQIVLGGNFDVLISNIEFVYKLKQENKLEGIFLFFVVSTINLKDAKKFVSLAKKYSADSFFWNLRDWGTDYSKKYIPTEFELYDVFKDSIFDDKSVHLNPYISNIRKKFKDQTRPDQTRPDQTRPNNYM</sequence>
<evidence type="ECO:0000256" key="3">
    <source>
        <dbReference type="ARBA" id="ARBA00022723"/>
    </source>
</evidence>
<keyword evidence="5" id="KW-0411">Iron-sulfur</keyword>
<keyword evidence="9" id="KW-0808">Transferase</keyword>
<evidence type="ECO:0000259" key="8">
    <source>
        <dbReference type="Pfam" id="PF13186"/>
    </source>
</evidence>
<gene>
    <name evidence="9" type="ORF">B2904_orf1282</name>
</gene>
<dbReference type="Gene3D" id="3.20.20.70">
    <property type="entry name" value="Aldolase class I"/>
    <property type="match status" value="2"/>
</dbReference>
<evidence type="ECO:0000256" key="6">
    <source>
        <dbReference type="SAM" id="MobiDB-lite"/>
    </source>
</evidence>
<organism evidence="9 10">
    <name type="scientific">Brachyspira pilosicoli B2904</name>
    <dbReference type="NCBI Taxonomy" id="1133568"/>
    <lineage>
        <taxon>Bacteria</taxon>
        <taxon>Pseudomonadati</taxon>
        <taxon>Spirochaetota</taxon>
        <taxon>Spirochaetia</taxon>
        <taxon>Brachyspirales</taxon>
        <taxon>Brachyspiraceae</taxon>
        <taxon>Brachyspira</taxon>
    </lineage>
</organism>
<feature type="compositionally biased region" description="Basic and acidic residues" evidence="6">
    <location>
        <begin position="676"/>
        <end position="688"/>
    </location>
</feature>
<dbReference type="InterPro" id="IPR007197">
    <property type="entry name" value="rSAM"/>
</dbReference>
<evidence type="ECO:0000256" key="2">
    <source>
        <dbReference type="ARBA" id="ARBA00022691"/>
    </source>
</evidence>
<reference evidence="9 10" key="1">
    <citation type="journal article" date="2012" name="BMC Genomics">
        <title>Comparative genomics of Brachyspira pilosicoli strains: genome rearrangements, reductions and correlation of genetic compliment with phenotypic diversity.</title>
        <authorList>
            <person name="Mappley L.J."/>
            <person name="Black M.L."/>
            <person name="Abuoun M."/>
            <person name="Darby A.C."/>
            <person name="Woodward M.J."/>
            <person name="Parkhill J."/>
            <person name="Turner A.K."/>
            <person name="Bellgard M.I."/>
            <person name="La T."/>
            <person name="Phillips N.D."/>
            <person name="La Ragione R.M."/>
            <person name="Hampson D.J."/>
        </authorList>
    </citation>
    <scope>NUCLEOTIDE SEQUENCE [LARGE SCALE GENOMIC DNA]</scope>
    <source>
        <strain evidence="9">B2904</strain>
    </source>
</reference>
<evidence type="ECO:0000256" key="5">
    <source>
        <dbReference type="ARBA" id="ARBA00023014"/>
    </source>
</evidence>
<dbReference type="InterPro" id="IPR050377">
    <property type="entry name" value="Radical_SAM_PqqE_MftC-like"/>
</dbReference>
<keyword evidence="4" id="KW-0408">Iron</keyword>
<keyword evidence="2" id="KW-0949">S-adenosyl-L-methionine</keyword>
<dbReference type="InterPro" id="IPR023885">
    <property type="entry name" value="4Fe4S-binding_SPASM_dom"/>
</dbReference>
<dbReference type="SUPFAM" id="SSF102114">
    <property type="entry name" value="Radical SAM enzymes"/>
    <property type="match status" value="2"/>
</dbReference>
<dbReference type="Proteomes" id="UP000007346">
    <property type="component" value="Chromosome"/>
</dbReference>
<evidence type="ECO:0000256" key="4">
    <source>
        <dbReference type="ARBA" id="ARBA00023004"/>
    </source>
</evidence>
<accession>J9UTN6</accession>
<feature type="domain" description="Radical SAM core" evidence="7">
    <location>
        <begin position="457"/>
        <end position="615"/>
    </location>
</feature>
<name>J9UTN6_BRAPL</name>
<dbReference type="SFLD" id="SFLDS00029">
    <property type="entry name" value="Radical_SAM"/>
    <property type="match status" value="1"/>
</dbReference>